<dbReference type="Gene3D" id="3.60.15.10">
    <property type="entry name" value="Ribonuclease Z/Hydroxyacylglutathione hydrolase-like"/>
    <property type="match status" value="1"/>
</dbReference>
<dbReference type="InterPro" id="IPR036866">
    <property type="entry name" value="RibonucZ/Hydroxyglut_hydro"/>
</dbReference>
<dbReference type="PANTHER" id="PTHR42951">
    <property type="entry name" value="METALLO-BETA-LACTAMASE DOMAIN-CONTAINING"/>
    <property type="match status" value="1"/>
</dbReference>
<dbReference type="AlphaFoldDB" id="A0A9X3S8C0"/>
<dbReference type="Pfam" id="PF00753">
    <property type="entry name" value="Lactamase_B"/>
    <property type="match status" value="1"/>
</dbReference>
<name>A0A9X3S8C0_9ACTN</name>
<dbReference type="PANTHER" id="PTHR42951:SF9">
    <property type="entry name" value="METAL-DEPENDENT HYDROLASE"/>
    <property type="match status" value="1"/>
</dbReference>
<gene>
    <name evidence="2" type="ORF">OJ997_07370</name>
</gene>
<sequence length="228" mass="24638">MKTTPVTDHLTQLTRWHFVNAFLVREDDGLTLVDTTIGRRPDALLEAARRAGAPIRRIALTHGHGDHIGLLDALHERLGSEVEVLVPELDERILAGETEGKFPGSWPTVKTRADRRLQPGDRVGSLEVVATPGHTPGHVAFLDTRDRAVIAGDTFTAYGRVMTSDKLRLPFPLAAAATWHGDEVLTSAQTVRALQPSVMVVGHGPVVRDPVARIDRALELAGATVATA</sequence>
<keyword evidence="3" id="KW-1185">Reference proteome</keyword>
<comment type="caution">
    <text evidence="2">The sequence shown here is derived from an EMBL/GenBank/DDBJ whole genome shotgun (WGS) entry which is preliminary data.</text>
</comment>
<dbReference type="InterPro" id="IPR050855">
    <property type="entry name" value="NDM-1-like"/>
</dbReference>
<evidence type="ECO:0000313" key="2">
    <source>
        <dbReference type="EMBL" id="MDA0180111.1"/>
    </source>
</evidence>
<reference evidence="2" key="1">
    <citation type="submission" date="2022-10" db="EMBL/GenBank/DDBJ databases">
        <title>The WGS of Solirubrobacter phytolaccae KCTC 29190.</title>
        <authorList>
            <person name="Jiang Z."/>
        </authorList>
    </citation>
    <scope>NUCLEOTIDE SEQUENCE</scope>
    <source>
        <strain evidence="2">KCTC 29190</strain>
    </source>
</reference>
<proteinExistence type="predicted"/>
<protein>
    <submittedName>
        <fullName evidence="2">MBL fold metallo-hydrolase</fullName>
    </submittedName>
</protein>
<dbReference type="InterPro" id="IPR001279">
    <property type="entry name" value="Metallo-B-lactamas"/>
</dbReference>
<evidence type="ECO:0000259" key="1">
    <source>
        <dbReference type="SMART" id="SM00849"/>
    </source>
</evidence>
<dbReference type="SMART" id="SM00849">
    <property type="entry name" value="Lactamase_B"/>
    <property type="match status" value="1"/>
</dbReference>
<evidence type="ECO:0000313" key="3">
    <source>
        <dbReference type="Proteomes" id="UP001147653"/>
    </source>
</evidence>
<dbReference type="SUPFAM" id="SSF56281">
    <property type="entry name" value="Metallo-hydrolase/oxidoreductase"/>
    <property type="match status" value="1"/>
</dbReference>
<feature type="domain" description="Metallo-beta-lactamase" evidence="1">
    <location>
        <begin position="18"/>
        <end position="203"/>
    </location>
</feature>
<dbReference type="EMBL" id="JAPDDP010000009">
    <property type="protein sequence ID" value="MDA0180111.1"/>
    <property type="molecule type" value="Genomic_DNA"/>
</dbReference>
<organism evidence="2 3">
    <name type="scientific">Solirubrobacter phytolaccae</name>
    <dbReference type="NCBI Taxonomy" id="1404360"/>
    <lineage>
        <taxon>Bacteria</taxon>
        <taxon>Bacillati</taxon>
        <taxon>Actinomycetota</taxon>
        <taxon>Thermoleophilia</taxon>
        <taxon>Solirubrobacterales</taxon>
        <taxon>Solirubrobacteraceae</taxon>
        <taxon>Solirubrobacter</taxon>
    </lineage>
</organism>
<dbReference type="CDD" id="cd07721">
    <property type="entry name" value="yflN-like_MBL-fold"/>
    <property type="match status" value="1"/>
</dbReference>
<dbReference type="Proteomes" id="UP001147653">
    <property type="component" value="Unassembled WGS sequence"/>
</dbReference>
<accession>A0A9X3S8C0</accession>
<dbReference type="RefSeq" id="WP_270024421.1">
    <property type="nucleotide sequence ID" value="NZ_JAPDDP010000009.1"/>
</dbReference>